<dbReference type="Pfam" id="PF13160">
    <property type="entry name" value="DUF3995"/>
    <property type="match status" value="1"/>
</dbReference>
<accession>A0A6S6TGA2</accession>
<gene>
    <name evidence="2" type="ORF">HELGO_WM16158</name>
</gene>
<feature type="transmembrane region" description="Helical" evidence="1">
    <location>
        <begin position="49"/>
        <end position="72"/>
    </location>
</feature>
<proteinExistence type="predicted"/>
<evidence type="ECO:0000256" key="1">
    <source>
        <dbReference type="SAM" id="Phobius"/>
    </source>
</evidence>
<keyword evidence="1" id="KW-1133">Transmembrane helix</keyword>
<dbReference type="AlphaFoldDB" id="A0A6S6TGA2"/>
<keyword evidence="1" id="KW-0472">Membrane</keyword>
<keyword evidence="1" id="KW-0812">Transmembrane</keyword>
<organism evidence="2">
    <name type="scientific">uncultured Aureispira sp</name>
    <dbReference type="NCBI Taxonomy" id="1331704"/>
    <lineage>
        <taxon>Bacteria</taxon>
        <taxon>Pseudomonadati</taxon>
        <taxon>Bacteroidota</taxon>
        <taxon>Saprospiria</taxon>
        <taxon>Saprospirales</taxon>
        <taxon>Saprospiraceae</taxon>
        <taxon>Aureispira</taxon>
        <taxon>environmental samples</taxon>
    </lineage>
</organism>
<sequence length="139" mass="15185">MIVFSSLNLVIFILISLIHVYWALGGVWGIEAVIPKLENRNGLLKPPPIVTLVVAGGLLGFALVHAAALGLVSFISADYLGICLSIIAIIFALRTIGDFKYVGLFKTERTGLFAQNDTRYYVPLCVLMSLNAGMTYYLF</sequence>
<feature type="transmembrane region" description="Helical" evidence="1">
    <location>
        <begin position="120"/>
        <end position="138"/>
    </location>
</feature>
<dbReference type="InterPro" id="IPR025058">
    <property type="entry name" value="DUF3995"/>
</dbReference>
<protein>
    <recommendedName>
        <fullName evidence="3">DUF3995 domain-containing protein</fullName>
    </recommendedName>
</protein>
<feature type="transmembrane region" description="Helical" evidence="1">
    <location>
        <begin position="7"/>
        <end position="29"/>
    </location>
</feature>
<name>A0A6S6TGA2_9BACT</name>
<dbReference type="EMBL" id="CACVAQ010000211">
    <property type="protein sequence ID" value="CAA6813928.1"/>
    <property type="molecule type" value="Genomic_DNA"/>
</dbReference>
<reference evidence="2" key="1">
    <citation type="submission" date="2020-01" db="EMBL/GenBank/DDBJ databases">
        <authorList>
            <person name="Meier V. D."/>
            <person name="Meier V D."/>
        </authorList>
    </citation>
    <scope>NUCLEOTIDE SEQUENCE</scope>
    <source>
        <strain evidence="2">HLG_WM_MAG_10</strain>
    </source>
</reference>
<feature type="transmembrane region" description="Helical" evidence="1">
    <location>
        <begin position="79"/>
        <end position="97"/>
    </location>
</feature>
<evidence type="ECO:0000313" key="2">
    <source>
        <dbReference type="EMBL" id="CAA6813928.1"/>
    </source>
</evidence>
<evidence type="ECO:0008006" key="3">
    <source>
        <dbReference type="Google" id="ProtNLM"/>
    </source>
</evidence>